<keyword evidence="1" id="KW-0472">Membrane</keyword>
<dbReference type="AlphaFoldDB" id="A0AAV3ZHB7"/>
<keyword evidence="1" id="KW-1133">Transmembrane helix</keyword>
<reference evidence="2 3" key="1">
    <citation type="journal article" date="2021" name="Elife">
        <title>Chloroplast acquisition without the gene transfer in kleptoplastic sea slugs, Plakobranchus ocellatus.</title>
        <authorList>
            <person name="Maeda T."/>
            <person name="Takahashi S."/>
            <person name="Yoshida T."/>
            <person name="Shimamura S."/>
            <person name="Takaki Y."/>
            <person name="Nagai Y."/>
            <person name="Toyoda A."/>
            <person name="Suzuki Y."/>
            <person name="Arimoto A."/>
            <person name="Ishii H."/>
            <person name="Satoh N."/>
            <person name="Nishiyama T."/>
            <person name="Hasebe M."/>
            <person name="Maruyama T."/>
            <person name="Minagawa J."/>
            <person name="Obokata J."/>
            <person name="Shigenobu S."/>
        </authorList>
    </citation>
    <scope>NUCLEOTIDE SEQUENCE [LARGE SCALE GENOMIC DNA]</scope>
</reference>
<evidence type="ECO:0000313" key="3">
    <source>
        <dbReference type="Proteomes" id="UP000735302"/>
    </source>
</evidence>
<proteinExistence type="predicted"/>
<organism evidence="2 3">
    <name type="scientific">Plakobranchus ocellatus</name>
    <dbReference type="NCBI Taxonomy" id="259542"/>
    <lineage>
        <taxon>Eukaryota</taxon>
        <taxon>Metazoa</taxon>
        <taxon>Spiralia</taxon>
        <taxon>Lophotrochozoa</taxon>
        <taxon>Mollusca</taxon>
        <taxon>Gastropoda</taxon>
        <taxon>Heterobranchia</taxon>
        <taxon>Euthyneura</taxon>
        <taxon>Panpulmonata</taxon>
        <taxon>Sacoglossa</taxon>
        <taxon>Placobranchoidea</taxon>
        <taxon>Plakobranchidae</taxon>
        <taxon>Plakobranchus</taxon>
    </lineage>
</organism>
<keyword evidence="3" id="KW-1185">Reference proteome</keyword>
<dbReference type="EMBL" id="BLXT01002484">
    <property type="protein sequence ID" value="GFN95014.1"/>
    <property type="molecule type" value="Genomic_DNA"/>
</dbReference>
<comment type="caution">
    <text evidence="2">The sequence shown here is derived from an EMBL/GenBank/DDBJ whole genome shotgun (WGS) entry which is preliminary data.</text>
</comment>
<dbReference type="Proteomes" id="UP000735302">
    <property type="component" value="Unassembled WGS sequence"/>
</dbReference>
<feature type="transmembrane region" description="Helical" evidence="1">
    <location>
        <begin position="9"/>
        <end position="31"/>
    </location>
</feature>
<accession>A0AAV3ZHB7</accession>
<evidence type="ECO:0000256" key="1">
    <source>
        <dbReference type="SAM" id="Phobius"/>
    </source>
</evidence>
<evidence type="ECO:0000313" key="2">
    <source>
        <dbReference type="EMBL" id="GFN95014.1"/>
    </source>
</evidence>
<sequence>MSPVQSSTALLQLIVMGAGISSLVWLCSTVIPVTTSTSCRISSLLYVATNSMVVGLSLNPPAARMAPKKSSRRSLRACR</sequence>
<gene>
    <name evidence="2" type="ORF">PoB_002152000</name>
</gene>
<name>A0AAV3ZHB7_9GAST</name>
<protein>
    <submittedName>
        <fullName evidence="2">Uncharacterized protein</fullName>
    </submittedName>
</protein>
<keyword evidence="1" id="KW-0812">Transmembrane</keyword>